<proteinExistence type="predicted"/>
<gene>
    <name evidence="2" type="ORF">SSFG_00539</name>
</gene>
<accession>D5ZYK9</accession>
<dbReference type="Proteomes" id="UP000003824">
    <property type="component" value="Unassembled WGS sequence"/>
</dbReference>
<reference evidence="3" key="1">
    <citation type="submission" date="2008-12" db="EMBL/GenBank/DDBJ databases">
        <title>Annotation of Streptomyces ghanaensis ATCC 14672.</title>
        <authorList>
            <consortium name="The Broad Institute Genome Sequencing Platform"/>
            <consortium name="Broad Institute Microbial Sequencing Center"/>
            <person name="Fischbach M."/>
            <person name="Ward D."/>
            <person name="Young S."/>
            <person name="Kodira C.D."/>
            <person name="Zeng Q."/>
            <person name="Koehrsen M."/>
            <person name="Godfrey P."/>
            <person name="Alvarado L."/>
            <person name="Berlin A.M."/>
            <person name="Borenstein D."/>
            <person name="Chen Z."/>
            <person name="Engels R."/>
            <person name="Freedman E."/>
            <person name="Gellesch M."/>
            <person name="Goldberg J."/>
            <person name="Griggs A."/>
            <person name="Gujja S."/>
            <person name="Heiman D.I."/>
            <person name="Hepburn T.A."/>
            <person name="Howarth C."/>
            <person name="Jen D."/>
            <person name="Larson L."/>
            <person name="Lewis B."/>
            <person name="Mehta T."/>
            <person name="Park D."/>
            <person name="Pearson M."/>
            <person name="Roberts A."/>
            <person name="Saif S."/>
            <person name="Shea T.D."/>
            <person name="Shenoy N."/>
            <person name="Sisk P."/>
            <person name="Stolte C."/>
            <person name="Sykes S.N."/>
            <person name="Walk T."/>
            <person name="White J."/>
            <person name="Yandava C."/>
            <person name="Straight P."/>
            <person name="Clardy J."/>
            <person name="Hung D."/>
            <person name="Kolter R."/>
            <person name="Mekalanos J."/>
            <person name="Walker S."/>
            <person name="Walsh C.T."/>
            <person name="Wieland B.L.C."/>
            <person name="Ilzarbe M."/>
            <person name="Galagan J."/>
            <person name="Nusbaum C."/>
            <person name="Birren B."/>
        </authorList>
    </citation>
    <scope>NUCLEOTIDE SEQUENCE [LARGE SCALE GENOMIC DNA]</scope>
    <source>
        <strain evidence="3">ATCC 14672 / DSM 40746 / JCM 4963 / KCTC 9882 / NRRL B-12104 / FH 1290</strain>
    </source>
</reference>
<evidence type="ECO:0000313" key="3">
    <source>
        <dbReference type="Proteomes" id="UP000003824"/>
    </source>
</evidence>
<organism evidence="2 3">
    <name type="scientific">Streptomyces viridosporus (strain ATCC 14672 / DSM 40746 / JCM 4963 / KCTC 9882 / NRRL B-12104 / FH 1290)</name>
    <name type="common">Streptomyces ghanaensis</name>
    <dbReference type="NCBI Taxonomy" id="566461"/>
    <lineage>
        <taxon>Bacteria</taxon>
        <taxon>Bacillati</taxon>
        <taxon>Actinomycetota</taxon>
        <taxon>Actinomycetes</taxon>
        <taxon>Kitasatosporales</taxon>
        <taxon>Streptomycetaceae</taxon>
        <taxon>Streptomyces</taxon>
    </lineage>
</organism>
<evidence type="ECO:0000256" key="1">
    <source>
        <dbReference type="SAM" id="MobiDB-lite"/>
    </source>
</evidence>
<protein>
    <submittedName>
        <fullName evidence="2">Uncharacterized protein</fullName>
    </submittedName>
</protein>
<dbReference type="EMBL" id="DS999641">
    <property type="protein sequence ID" value="EFE65285.2"/>
    <property type="molecule type" value="Genomic_DNA"/>
</dbReference>
<evidence type="ECO:0000313" key="2">
    <source>
        <dbReference type="EMBL" id="EFE65285.2"/>
    </source>
</evidence>
<dbReference type="AlphaFoldDB" id="D5ZYK9"/>
<feature type="region of interest" description="Disordered" evidence="1">
    <location>
        <begin position="1"/>
        <end position="57"/>
    </location>
</feature>
<name>D5ZYK9_STRV1</name>
<sequence>MTSEISDEPRRPPETGWARARRVRSEKPLRTCLPAVDRGASGTPDKGVEGNIVRGED</sequence>